<dbReference type="InterPro" id="IPR020846">
    <property type="entry name" value="MFS_dom"/>
</dbReference>
<evidence type="ECO:0000256" key="4">
    <source>
        <dbReference type="SAM" id="Phobius"/>
    </source>
</evidence>
<reference evidence="6" key="1">
    <citation type="submission" date="2021-03" db="EMBL/GenBank/DDBJ databases">
        <authorList>
            <person name="Lu T."/>
            <person name="Wang Q."/>
            <person name="Han X."/>
        </authorList>
    </citation>
    <scope>NUCLEOTIDE SEQUENCE</scope>
    <source>
        <strain evidence="6">WQ 2009</strain>
    </source>
</reference>
<feature type="transmembrane region" description="Helical" evidence="4">
    <location>
        <begin position="49"/>
        <end position="71"/>
    </location>
</feature>
<evidence type="ECO:0000256" key="2">
    <source>
        <dbReference type="ARBA" id="ARBA00022989"/>
    </source>
</evidence>
<feature type="transmembrane region" description="Helical" evidence="4">
    <location>
        <begin position="368"/>
        <end position="387"/>
    </location>
</feature>
<organism evidence="6 7">
    <name type="scientific">Rhinopithecimicrobium faecis</name>
    <dbReference type="NCBI Taxonomy" id="2820698"/>
    <lineage>
        <taxon>Bacteria</taxon>
        <taxon>Pseudomonadati</taxon>
        <taxon>Bacteroidota</taxon>
        <taxon>Sphingobacteriia</taxon>
        <taxon>Sphingobacteriales</taxon>
        <taxon>Sphingobacteriaceae</taxon>
        <taxon>Rhinopithecimicrobium</taxon>
    </lineage>
</organism>
<dbReference type="InterPro" id="IPR036259">
    <property type="entry name" value="MFS_trans_sf"/>
</dbReference>
<dbReference type="RefSeq" id="WP_353546068.1">
    <property type="nucleotide sequence ID" value="NZ_JAGKSB010000003.1"/>
</dbReference>
<dbReference type="CDD" id="cd17478">
    <property type="entry name" value="MFS_FsR"/>
    <property type="match status" value="1"/>
</dbReference>
<evidence type="ECO:0000313" key="7">
    <source>
        <dbReference type="Proteomes" id="UP000679691"/>
    </source>
</evidence>
<keyword evidence="1 4" id="KW-0812">Transmembrane</keyword>
<feature type="domain" description="Major facilitator superfamily (MFS) profile" evidence="5">
    <location>
        <begin position="13"/>
        <end position="393"/>
    </location>
</feature>
<feature type="transmembrane region" description="Helical" evidence="4">
    <location>
        <begin position="282"/>
        <end position="301"/>
    </location>
</feature>
<evidence type="ECO:0000313" key="6">
    <source>
        <dbReference type="EMBL" id="MBP3942585.1"/>
    </source>
</evidence>
<feature type="transmembrane region" description="Helical" evidence="4">
    <location>
        <begin position="166"/>
        <end position="189"/>
    </location>
</feature>
<dbReference type="PANTHER" id="PTHR43129">
    <property type="entry name" value="FOSMIDOMYCIN RESISTANCE PROTEIN"/>
    <property type="match status" value="1"/>
</dbReference>
<evidence type="ECO:0000256" key="1">
    <source>
        <dbReference type="ARBA" id="ARBA00022692"/>
    </source>
</evidence>
<dbReference type="GO" id="GO:0022857">
    <property type="term" value="F:transmembrane transporter activity"/>
    <property type="evidence" value="ECO:0007669"/>
    <property type="project" value="InterPro"/>
</dbReference>
<accession>A0A8T4H8J3</accession>
<feature type="transmembrane region" description="Helical" evidence="4">
    <location>
        <begin position="307"/>
        <end position="329"/>
    </location>
</feature>
<dbReference type="Pfam" id="PF07690">
    <property type="entry name" value="MFS_1"/>
    <property type="match status" value="1"/>
</dbReference>
<feature type="transmembrane region" description="Helical" evidence="4">
    <location>
        <begin position="210"/>
        <end position="231"/>
    </location>
</feature>
<feature type="transmembrane region" description="Helical" evidence="4">
    <location>
        <begin position="251"/>
        <end position="275"/>
    </location>
</feature>
<dbReference type="Gene3D" id="1.20.1250.20">
    <property type="entry name" value="MFS general substrate transporter like domains"/>
    <property type="match status" value="2"/>
</dbReference>
<comment type="caution">
    <text evidence="6">The sequence shown here is derived from an EMBL/GenBank/DDBJ whole genome shotgun (WGS) entry which is preliminary data.</text>
</comment>
<keyword evidence="3 4" id="KW-0472">Membrane</keyword>
<keyword evidence="7" id="KW-1185">Reference proteome</keyword>
<sequence length="398" mass="43790">MSVNQPNKTVYTILFAISFAHLLNDLLQAVIPAVYPLLKEKHGLSFAQVGMITLIYQIAASIFQPVVGAYTDKKPKPYSQIYGMSFTFIGTILYAYAWSYPIILCSVFLIGVGSSIFHPESSRVAFLASGGKRSLAQSIFQIGGNAGTALAPLLIAYFVLPKGQESIVWFALFALIAQVVLFYIGKWYTKHLSQRNSGEKKTLKVPDLSPLRVSAAVGILLLLIISKYFYIASITNYFQFYTMEKFGISEVQAQVYLFYFLFAVAAGTLLGGVFGDRFGRKYVIWFSVLGAAPFTLALPYVSLHATAILVIIIGLIMSSAFPAIIVYAQELLPKKLGMISGLFYGFAFGMGGLGSAILGWQADHTSIAHIYHICSYLPLIGMIAYLLPNLKKINYKEV</sequence>
<dbReference type="EMBL" id="JAGKSB010000003">
    <property type="protein sequence ID" value="MBP3942585.1"/>
    <property type="molecule type" value="Genomic_DNA"/>
</dbReference>
<evidence type="ECO:0000256" key="3">
    <source>
        <dbReference type="ARBA" id="ARBA00023136"/>
    </source>
</evidence>
<name>A0A8T4H8J3_9SPHI</name>
<dbReference type="AlphaFoldDB" id="A0A8T4H8J3"/>
<dbReference type="SUPFAM" id="SSF103473">
    <property type="entry name" value="MFS general substrate transporter"/>
    <property type="match status" value="1"/>
</dbReference>
<evidence type="ECO:0000259" key="5">
    <source>
        <dbReference type="PROSITE" id="PS50850"/>
    </source>
</evidence>
<dbReference type="InterPro" id="IPR011701">
    <property type="entry name" value="MFS"/>
</dbReference>
<dbReference type="PROSITE" id="PS50850">
    <property type="entry name" value="MFS"/>
    <property type="match status" value="1"/>
</dbReference>
<gene>
    <name evidence="6" type="ORF">J5U18_03230</name>
</gene>
<dbReference type="GO" id="GO:0005886">
    <property type="term" value="C:plasma membrane"/>
    <property type="evidence" value="ECO:0007669"/>
    <property type="project" value="TreeGrafter"/>
</dbReference>
<dbReference type="Proteomes" id="UP000679691">
    <property type="component" value="Unassembled WGS sequence"/>
</dbReference>
<proteinExistence type="predicted"/>
<protein>
    <submittedName>
        <fullName evidence="6">MFS transporter</fullName>
    </submittedName>
</protein>
<feature type="transmembrane region" description="Helical" evidence="4">
    <location>
        <begin position="12"/>
        <end position="37"/>
    </location>
</feature>
<dbReference type="PANTHER" id="PTHR43129:SF1">
    <property type="entry name" value="FOSMIDOMYCIN RESISTANCE PROTEIN"/>
    <property type="match status" value="1"/>
</dbReference>
<keyword evidence="2 4" id="KW-1133">Transmembrane helix</keyword>
<feature type="transmembrane region" description="Helical" evidence="4">
    <location>
        <begin position="341"/>
        <end position="362"/>
    </location>
</feature>
<feature type="transmembrane region" description="Helical" evidence="4">
    <location>
        <begin position="91"/>
        <end position="117"/>
    </location>
</feature>